<evidence type="ECO:0000256" key="1">
    <source>
        <dbReference type="SAM" id="SignalP"/>
    </source>
</evidence>
<feature type="signal peptide" evidence="1">
    <location>
        <begin position="1"/>
        <end position="20"/>
    </location>
</feature>
<dbReference type="RefSeq" id="WP_132494376.1">
    <property type="nucleotide sequence ID" value="NZ_SMAS01000001.1"/>
</dbReference>
<gene>
    <name evidence="2" type="ORF">EC835_101163</name>
</gene>
<accession>A0A4V2V4C0</accession>
<dbReference type="Proteomes" id="UP000295055">
    <property type="component" value="Unassembled WGS sequence"/>
</dbReference>
<comment type="caution">
    <text evidence="2">The sequence shown here is derived from an EMBL/GenBank/DDBJ whole genome shotgun (WGS) entry which is preliminary data.</text>
</comment>
<organism evidence="2 3">
    <name type="scientific">Providencia alcalifaciens</name>
    <dbReference type="NCBI Taxonomy" id="126385"/>
    <lineage>
        <taxon>Bacteria</taxon>
        <taxon>Pseudomonadati</taxon>
        <taxon>Pseudomonadota</taxon>
        <taxon>Gammaproteobacteria</taxon>
        <taxon>Enterobacterales</taxon>
        <taxon>Morganellaceae</taxon>
        <taxon>Providencia</taxon>
    </lineage>
</organism>
<keyword evidence="1" id="KW-0732">Signal</keyword>
<evidence type="ECO:0000313" key="3">
    <source>
        <dbReference type="Proteomes" id="UP000295055"/>
    </source>
</evidence>
<dbReference type="EMBL" id="SMAS01000001">
    <property type="protein sequence ID" value="TCT38169.1"/>
    <property type="molecule type" value="Genomic_DNA"/>
</dbReference>
<dbReference type="AlphaFoldDB" id="A0A4V2V4C0"/>
<sequence length="230" mass="27414">MPIKFIFSIFILLISTLSMADNRPGFVCGRFNDTVIEVPSNYVYSFAKYEGYSYFDPRFLENKKGCDANFRVLPLVMSWPEMKPFNKNENGKNKKLRFSLEPLDGDPKGYLEYKRYIYIDRGEEKIKGDVSYDEKLNLYFNEVKLKKMNRYIDPENDRYGYYWRINNDEISDFFDCLWIPLDGRYSQCDGFFLIPKLGVKVEVIIKIEDLVIWDEIKSDVINFIYKHINQ</sequence>
<protein>
    <submittedName>
        <fullName evidence="2">Uncharacterized protein</fullName>
    </submittedName>
</protein>
<proteinExistence type="predicted"/>
<reference evidence="2 3" key="1">
    <citation type="submission" date="2019-03" db="EMBL/GenBank/DDBJ databases">
        <title>Genomic analyses of the natural microbiome of Caenorhabditis elegans.</title>
        <authorList>
            <person name="Samuel B."/>
        </authorList>
    </citation>
    <scope>NUCLEOTIDE SEQUENCE [LARGE SCALE GENOMIC DNA]</scope>
    <source>
        <strain evidence="2 3">JUb102</strain>
    </source>
</reference>
<name>A0A4V2V4C0_9GAMM</name>
<evidence type="ECO:0000313" key="2">
    <source>
        <dbReference type="EMBL" id="TCT38169.1"/>
    </source>
</evidence>
<dbReference type="OrthoDB" id="6880860at2"/>
<feature type="chain" id="PRO_5020849193" evidence="1">
    <location>
        <begin position="21"/>
        <end position="230"/>
    </location>
</feature>